<evidence type="ECO:0000313" key="1">
    <source>
        <dbReference type="EMBL" id="KJR79390.1"/>
    </source>
</evidence>
<accession>A0A0F2LSB8</accession>
<protein>
    <submittedName>
        <fullName evidence="1">Uncharacterized protein</fullName>
    </submittedName>
</protein>
<dbReference type="EMBL" id="JZWS01000009">
    <property type="protein sequence ID" value="KJR79390.1"/>
    <property type="molecule type" value="Genomic_DNA"/>
</dbReference>
<dbReference type="PATRIC" id="fig|1326980.8.peg.2249"/>
<reference evidence="2" key="2">
    <citation type="submission" date="2022-05" db="EMBL/GenBank/DDBJ databases">
        <title>Metagenome Sequencing of an Archaeal-Dominated Microbial Community from a Hot Spring at the Los Azufres Geothermal Field, Mexico.</title>
        <authorList>
            <person name="Marin-Paredes R."/>
            <person name="Martinez-Romero E."/>
            <person name="Servin-Garciduenas L.E."/>
        </authorList>
    </citation>
    <scope>NUCLEOTIDE SEQUENCE</scope>
    <source>
        <strain evidence="2">AZ1-454</strain>
    </source>
</reference>
<name>A0A0F2LSB8_9CREN</name>
<reference evidence="1" key="1">
    <citation type="submission" date="2015-03" db="EMBL/GenBank/DDBJ databases">
        <title>Metagenome Sequencing of an Archaeal-Dominated Microbial Community from a Hot Spring at the Los Azufres Geothermal Field, Mexico.</title>
        <authorList>
            <person name="Servin-Garciduenas L.E."/>
            <person name="Martinez-Romero E."/>
        </authorList>
    </citation>
    <scope>NUCLEOTIDE SEQUENCE [LARGE SCALE GENOMIC DNA]</scope>
    <source>
        <strain evidence="1">AZ1-454</strain>
    </source>
</reference>
<comment type="caution">
    <text evidence="1">The sequence shown here is derived from an EMBL/GenBank/DDBJ whole genome shotgun (WGS) entry which is preliminary data.</text>
</comment>
<sequence>MDQPDFLRHVASKVLTPNTLDLKRLDDVRRLLANAESKYKFSSYGGDPKKLKDYLLSSEFTDLVLIIGIELAKKLLQEVIISYTDQEIKAAAEKVLQEIDGYKDLEGSDTVVMYKKF</sequence>
<dbReference type="EMBL" id="JZWS02000004">
    <property type="protein sequence ID" value="MCL7344058.1"/>
    <property type="molecule type" value="Genomic_DNA"/>
</dbReference>
<evidence type="ECO:0000313" key="2">
    <source>
        <dbReference type="EMBL" id="MCL7344058.1"/>
    </source>
</evidence>
<gene>
    <name evidence="2" type="ORF">TQ35_005730</name>
    <name evidence="1" type="ORF">TQ35_02220</name>
</gene>
<dbReference type="AlphaFoldDB" id="A0A0F2LSB8"/>
<proteinExistence type="predicted"/>
<organism evidence="1">
    <name type="scientific">Candidatus Aramenus sulfurataquae</name>
    <dbReference type="NCBI Taxonomy" id="1326980"/>
    <lineage>
        <taxon>Archaea</taxon>
        <taxon>Thermoproteota</taxon>
        <taxon>Thermoprotei</taxon>
        <taxon>Sulfolobales</taxon>
        <taxon>Sulfolobaceae</taxon>
        <taxon>Candidatus Aramenus</taxon>
    </lineage>
</organism>